<keyword evidence="3" id="KW-1185">Reference proteome</keyword>
<comment type="caution">
    <text evidence="2">The sequence shown here is derived from an EMBL/GenBank/DDBJ whole genome shotgun (WGS) entry which is preliminary data.</text>
</comment>
<evidence type="ECO:0000313" key="3">
    <source>
        <dbReference type="Proteomes" id="UP000707731"/>
    </source>
</evidence>
<dbReference type="RefSeq" id="WP_195005287.1">
    <property type="nucleotide sequence ID" value="NZ_JADLQN010000017.1"/>
</dbReference>
<dbReference type="Gene3D" id="6.10.180.30">
    <property type="match status" value="1"/>
</dbReference>
<evidence type="ECO:0008006" key="4">
    <source>
        <dbReference type="Google" id="ProtNLM"/>
    </source>
</evidence>
<feature type="region of interest" description="Disordered" evidence="1">
    <location>
        <begin position="1"/>
        <end position="55"/>
    </location>
</feature>
<dbReference type="EMBL" id="JADLQN010000017">
    <property type="protein sequence ID" value="MBF6358454.1"/>
    <property type="molecule type" value="Genomic_DNA"/>
</dbReference>
<protein>
    <recommendedName>
        <fullName evidence="4">Centromere-binding protein ParB C-terminal domain-containing protein</fullName>
    </recommendedName>
</protein>
<evidence type="ECO:0000313" key="2">
    <source>
        <dbReference type="EMBL" id="MBF6358454.1"/>
    </source>
</evidence>
<organism evidence="2 3">
    <name type="scientific">Nocardia higoensis</name>
    <dbReference type="NCBI Taxonomy" id="228599"/>
    <lineage>
        <taxon>Bacteria</taxon>
        <taxon>Bacillati</taxon>
        <taxon>Actinomycetota</taxon>
        <taxon>Actinomycetes</taxon>
        <taxon>Mycobacteriales</taxon>
        <taxon>Nocardiaceae</taxon>
        <taxon>Nocardia</taxon>
    </lineage>
</organism>
<gene>
    <name evidence="2" type="ORF">IU449_28565</name>
</gene>
<evidence type="ECO:0000256" key="1">
    <source>
        <dbReference type="SAM" id="MobiDB-lite"/>
    </source>
</evidence>
<reference evidence="2 3" key="1">
    <citation type="submission" date="2020-10" db="EMBL/GenBank/DDBJ databases">
        <title>Identification of Nocardia species via Next-generation sequencing and recognition of intraspecies genetic diversity.</title>
        <authorList>
            <person name="Li P."/>
            <person name="Li P."/>
            <person name="Lu B."/>
        </authorList>
    </citation>
    <scope>NUCLEOTIDE SEQUENCE [LARGE SCALE GENOMIC DNA]</scope>
    <source>
        <strain evidence="2 3">BJ06-0143</strain>
    </source>
</reference>
<sequence>MARTSGRPSGRGKGSSDSAAGVMKDLFDTKVPAESADEPEIDERPAMRRRSDKKKVQGINWDLDLLLYSRDAVIRLGRTYPEEDISSLASLVDVSVREKLAALERKYNGGRPFPPI</sequence>
<accession>A0ABS0DMZ4</accession>
<name>A0ABS0DMZ4_9NOCA</name>
<dbReference type="Proteomes" id="UP000707731">
    <property type="component" value="Unassembled WGS sequence"/>
</dbReference>
<proteinExistence type="predicted"/>